<accession>A0A9P6M173</accession>
<proteinExistence type="predicted"/>
<name>A0A9P6M173_9FUNG</name>
<protein>
    <submittedName>
        <fullName evidence="2">Uncharacterized protein</fullName>
    </submittedName>
</protein>
<dbReference type="OrthoDB" id="2349960at2759"/>
<feature type="compositionally biased region" description="Polar residues" evidence="1">
    <location>
        <begin position="58"/>
        <end position="69"/>
    </location>
</feature>
<feature type="region of interest" description="Disordered" evidence="1">
    <location>
        <begin position="1"/>
        <end position="22"/>
    </location>
</feature>
<feature type="compositionally biased region" description="Low complexity" evidence="1">
    <location>
        <begin position="89"/>
        <end position="98"/>
    </location>
</feature>
<evidence type="ECO:0000313" key="3">
    <source>
        <dbReference type="Proteomes" id="UP000749646"/>
    </source>
</evidence>
<gene>
    <name evidence="2" type="ORF">BGZ65_000737</name>
</gene>
<evidence type="ECO:0000256" key="1">
    <source>
        <dbReference type="SAM" id="MobiDB-lite"/>
    </source>
</evidence>
<comment type="caution">
    <text evidence="2">The sequence shown here is derived from an EMBL/GenBank/DDBJ whole genome shotgun (WGS) entry which is preliminary data.</text>
</comment>
<dbReference type="EMBL" id="JAAAHW010006521">
    <property type="protein sequence ID" value="KAF9959181.1"/>
    <property type="molecule type" value="Genomic_DNA"/>
</dbReference>
<reference evidence="2" key="1">
    <citation type="journal article" date="2020" name="Fungal Divers.">
        <title>Resolving the Mortierellaceae phylogeny through synthesis of multi-gene phylogenetics and phylogenomics.</title>
        <authorList>
            <person name="Vandepol N."/>
            <person name="Liber J."/>
            <person name="Desiro A."/>
            <person name="Na H."/>
            <person name="Kennedy M."/>
            <person name="Barry K."/>
            <person name="Grigoriev I.V."/>
            <person name="Miller A.N."/>
            <person name="O'Donnell K."/>
            <person name="Stajich J.E."/>
            <person name="Bonito G."/>
        </authorList>
    </citation>
    <scope>NUCLEOTIDE SEQUENCE</scope>
    <source>
        <strain evidence="2">MES-2147</strain>
    </source>
</reference>
<sequence>MSKQQQDYIHIEEDTVSESSTSKVVQLRNMAYSRPLSSTPRPITRTELLESLMPLSRNPWSNVPTLLTDSSSQSSPKIPSPPQSVMATSPSSSPSSSSPSPPSSQK</sequence>
<organism evidence="2 3">
    <name type="scientific">Modicella reniformis</name>
    <dbReference type="NCBI Taxonomy" id="1440133"/>
    <lineage>
        <taxon>Eukaryota</taxon>
        <taxon>Fungi</taxon>
        <taxon>Fungi incertae sedis</taxon>
        <taxon>Mucoromycota</taxon>
        <taxon>Mortierellomycotina</taxon>
        <taxon>Mortierellomycetes</taxon>
        <taxon>Mortierellales</taxon>
        <taxon>Mortierellaceae</taxon>
        <taxon>Modicella</taxon>
    </lineage>
</organism>
<feature type="region of interest" description="Disordered" evidence="1">
    <location>
        <begin position="54"/>
        <end position="106"/>
    </location>
</feature>
<dbReference type="AlphaFoldDB" id="A0A9P6M173"/>
<evidence type="ECO:0000313" key="2">
    <source>
        <dbReference type="EMBL" id="KAF9959181.1"/>
    </source>
</evidence>
<keyword evidence="3" id="KW-1185">Reference proteome</keyword>
<dbReference type="Proteomes" id="UP000749646">
    <property type="component" value="Unassembled WGS sequence"/>
</dbReference>